<dbReference type="AlphaFoldDB" id="A0A843W8S6"/>
<organism evidence="3 4">
    <name type="scientific">Colocasia esculenta</name>
    <name type="common">Wild taro</name>
    <name type="synonym">Arum esculentum</name>
    <dbReference type="NCBI Taxonomy" id="4460"/>
    <lineage>
        <taxon>Eukaryota</taxon>
        <taxon>Viridiplantae</taxon>
        <taxon>Streptophyta</taxon>
        <taxon>Embryophyta</taxon>
        <taxon>Tracheophyta</taxon>
        <taxon>Spermatophyta</taxon>
        <taxon>Magnoliopsida</taxon>
        <taxon>Liliopsida</taxon>
        <taxon>Araceae</taxon>
        <taxon>Aroideae</taxon>
        <taxon>Colocasieae</taxon>
        <taxon>Colocasia</taxon>
    </lineage>
</organism>
<evidence type="ECO:0000313" key="3">
    <source>
        <dbReference type="EMBL" id="MQM01285.1"/>
    </source>
</evidence>
<dbReference type="Proteomes" id="UP000652761">
    <property type="component" value="Unassembled WGS sequence"/>
</dbReference>
<dbReference type="InterPro" id="IPR019557">
    <property type="entry name" value="AminoTfrase-like_pln_mobile"/>
</dbReference>
<comment type="caution">
    <text evidence="3">The sequence shown here is derived from an EMBL/GenBank/DDBJ whole genome shotgun (WGS) entry which is preliminary data.</text>
</comment>
<proteinExistence type="predicted"/>
<evidence type="ECO:0000259" key="2">
    <source>
        <dbReference type="Pfam" id="PF10536"/>
    </source>
</evidence>
<keyword evidence="1" id="KW-0175">Coiled coil</keyword>
<name>A0A843W8S6_COLES</name>
<evidence type="ECO:0000256" key="1">
    <source>
        <dbReference type="SAM" id="Coils"/>
    </source>
</evidence>
<evidence type="ECO:0000313" key="4">
    <source>
        <dbReference type="Proteomes" id="UP000652761"/>
    </source>
</evidence>
<dbReference type="EMBL" id="NMUH01002652">
    <property type="protein sequence ID" value="MQM01285.1"/>
    <property type="molecule type" value="Genomic_DNA"/>
</dbReference>
<feature type="domain" description="Aminotransferase-like plant mobile" evidence="2">
    <location>
        <begin position="11"/>
        <end position="119"/>
    </location>
</feature>
<reference evidence="3" key="1">
    <citation type="submission" date="2017-07" db="EMBL/GenBank/DDBJ databases">
        <title>Taro Niue Genome Assembly and Annotation.</title>
        <authorList>
            <person name="Atibalentja N."/>
            <person name="Keating K."/>
            <person name="Fields C.J."/>
        </authorList>
    </citation>
    <scope>NUCLEOTIDE SEQUENCE</scope>
    <source>
        <strain evidence="3">Niue_2</strain>
        <tissue evidence="3">Leaf</tissue>
    </source>
</reference>
<dbReference type="Pfam" id="PF10536">
    <property type="entry name" value="PMD"/>
    <property type="match status" value="1"/>
</dbReference>
<sequence length="385" mass="44309">METLDEFYTDSSQMNCKFVLLLRDLEQARRYAWGATILGHLFSLLLSSSRHSQSTGIWGYTRFPMGRRALREGSLAMVPLMAWWEVAPDLRVTDRHADDVRAALDHYPHNQVVWTPNRGETDASHLAVAAGCPLFDCHLLLLCLGTCEVLYLELVDWDWGDDHGSTIAYWKEGSEQVFRQTELADSSAYMDDYRARYAGRLRLDRRAMSESQAVRLLEGRLVKQAVQMERLRAETRTLKEELVRVRESRDTGVSLSAQPASGDLAVRLQEALDRAQMRVRELEASSQVLGMRVAELEAERQGAGATLQAQMESLRLELTRVEGRLLEEMEREREVREREREVDRAPIEIAKNYEILKDRVLKKCWEQQRAAQQEHRGGRRQPLPN</sequence>
<feature type="coiled-coil region" evidence="1">
    <location>
        <begin position="214"/>
        <end position="331"/>
    </location>
</feature>
<protein>
    <recommendedName>
        <fullName evidence="2">Aminotransferase-like plant mobile domain-containing protein</fullName>
    </recommendedName>
</protein>
<gene>
    <name evidence="3" type="ORF">Taro_034040</name>
</gene>
<accession>A0A843W8S6</accession>
<keyword evidence="4" id="KW-1185">Reference proteome</keyword>